<dbReference type="InterPro" id="IPR002645">
    <property type="entry name" value="STAS_dom"/>
</dbReference>
<evidence type="ECO:0000313" key="2">
    <source>
        <dbReference type="EMBL" id="GGQ89196.1"/>
    </source>
</evidence>
<comment type="caution">
    <text evidence="2">The sequence shown here is derived from an EMBL/GenBank/DDBJ whole genome shotgun (WGS) entry which is preliminary data.</text>
</comment>
<gene>
    <name evidence="2" type="ORF">GCM10010145_68330</name>
</gene>
<dbReference type="EMBL" id="BMQK01000031">
    <property type="protein sequence ID" value="GGQ89196.1"/>
    <property type="molecule type" value="Genomic_DNA"/>
</dbReference>
<proteinExistence type="predicted"/>
<accession>A0A918BSB4</accession>
<dbReference type="Gene3D" id="3.30.750.24">
    <property type="entry name" value="STAS domain"/>
    <property type="match status" value="1"/>
</dbReference>
<keyword evidence="3" id="KW-1185">Reference proteome</keyword>
<reference evidence="2" key="2">
    <citation type="submission" date="2020-09" db="EMBL/GenBank/DDBJ databases">
        <authorList>
            <person name="Sun Q."/>
            <person name="Ohkuma M."/>
        </authorList>
    </citation>
    <scope>NUCLEOTIDE SEQUENCE</scope>
    <source>
        <strain evidence="2">JCM 3131</strain>
    </source>
</reference>
<dbReference type="InterPro" id="IPR036513">
    <property type="entry name" value="STAS_dom_sf"/>
</dbReference>
<name>A0A918BSB4_9ACTN</name>
<reference evidence="2" key="1">
    <citation type="journal article" date="2014" name="Int. J. Syst. Evol. Microbiol.">
        <title>Complete genome sequence of Corynebacterium casei LMG S-19264T (=DSM 44701T), isolated from a smear-ripened cheese.</title>
        <authorList>
            <consortium name="US DOE Joint Genome Institute (JGI-PGF)"/>
            <person name="Walter F."/>
            <person name="Albersmeier A."/>
            <person name="Kalinowski J."/>
            <person name="Ruckert C."/>
        </authorList>
    </citation>
    <scope>NUCLEOTIDE SEQUENCE</scope>
    <source>
        <strain evidence="2">JCM 3131</strain>
    </source>
</reference>
<dbReference type="SUPFAM" id="SSF52091">
    <property type="entry name" value="SpoIIaa-like"/>
    <property type="match status" value="1"/>
</dbReference>
<feature type="domain" description="STAS" evidence="1">
    <location>
        <begin position="1"/>
        <end position="72"/>
    </location>
</feature>
<dbReference type="PROSITE" id="PS50801">
    <property type="entry name" value="STAS"/>
    <property type="match status" value="1"/>
</dbReference>
<dbReference type="Proteomes" id="UP000620156">
    <property type="component" value="Unassembled WGS sequence"/>
</dbReference>
<evidence type="ECO:0000259" key="1">
    <source>
        <dbReference type="PROSITE" id="PS50801"/>
    </source>
</evidence>
<dbReference type="AlphaFoldDB" id="A0A918BSB4"/>
<organism evidence="2 3">
    <name type="scientific">Streptomyces ruber</name>
    <dbReference type="NCBI Taxonomy" id="83378"/>
    <lineage>
        <taxon>Bacteria</taxon>
        <taxon>Bacillati</taxon>
        <taxon>Actinomycetota</taxon>
        <taxon>Actinomycetes</taxon>
        <taxon>Kitasatosporales</taxon>
        <taxon>Streptomycetaceae</taxon>
        <taxon>Streptomyces</taxon>
    </lineage>
</organism>
<sequence>MRLLLHATDHQALRLDLSGVTRYDRDGLFMLTGLHTVLGGLGVDFTITKLSEAVQAGITAEAMEHRLPLHPE</sequence>
<evidence type="ECO:0000313" key="3">
    <source>
        <dbReference type="Proteomes" id="UP000620156"/>
    </source>
</evidence>
<dbReference type="RefSeq" id="WP_229821479.1">
    <property type="nucleotide sequence ID" value="NZ_BMQK01000031.1"/>
</dbReference>
<protein>
    <recommendedName>
        <fullName evidence="1">STAS domain-containing protein</fullName>
    </recommendedName>
</protein>